<keyword evidence="9" id="KW-1185">Reference proteome</keyword>
<keyword evidence="5" id="KW-0175">Coiled coil</keyword>
<protein>
    <recommendedName>
        <fullName evidence="7">Lipopolysaccharide assembly protein A domain-containing protein</fullName>
    </recommendedName>
</protein>
<gene>
    <name evidence="8" type="ORF">KT71_10849</name>
</gene>
<feature type="transmembrane region" description="Helical" evidence="6">
    <location>
        <begin position="7"/>
        <end position="25"/>
    </location>
</feature>
<evidence type="ECO:0000256" key="4">
    <source>
        <dbReference type="ARBA" id="ARBA00023136"/>
    </source>
</evidence>
<dbReference type="HOGENOM" id="CLU_160072_3_0_6"/>
<evidence type="ECO:0000256" key="3">
    <source>
        <dbReference type="ARBA" id="ARBA00022989"/>
    </source>
</evidence>
<feature type="coiled-coil region" evidence="5">
    <location>
        <begin position="68"/>
        <end position="95"/>
    </location>
</feature>
<keyword evidence="4 6" id="KW-0472">Membrane</keyword>
<dbReference type="STRING" id="314285.KT71_10849"/>
<keyword evidence="2 6" id="KW-0812">Transmembrane</keyword>
<evidence type="ECO:0000259" key="7">
    <source>
        <dbReference type="Pfam" id="PF06305"/>
    </source>
</evidence>
<reference evidence="8 9" key="1">
    <citation type="journal article" date="2007" name="Proc. Natl. Acad. Sci. U.S.A.">
        <title>Characterization of a marine gammaproteobacterium capable of aerobic anoxygenic photosynthesis.</title>
        <authorList>
            <person name="Fuchs B.M."/>
            <person name="Spring S."/>
            <person name="Teeling H."/>
            <person name="Quast C."/>
            <person name="Wulf J."/>
            <person name="Schattenhofer M."/>
            <person name="Yan S."/>
            <person name="Ferriera S."/>
            <person name="Johnson J."/>
            <person name="Glockner F.O."/>
            <person name="Amann R."/>
        </authorList>
    </citation>
    <scope>NUCLEOTIDE SEQUENCE [LARGE SCALE GENOMIC DNA]</scope>
    <source>
        <strain evidence="8">KT71</strain>
    </source>
</reference>
<reference evidence="8 9" key="2">
    <citation type="journal article" date="2009" name="PLoS ONE">
        <title>The photosynthetic apparatus and its regulation in the aerobic gammaproteobacterium Congregibacter litoralis gen. nov., sp. nov.</title>
        <authorList>
            <person name="Spring S."/>
            <person name="Lunsdorf H."/>
            <person name="Fuchs B.M."/>
            <person name="Tindall B.J."/>
        </authorList>
    </citation>
    <scope>NUCLEOTIDE SEQUENCE [LARGE SCALE GENOMIC DNA]</scope>
    <source>
        <strain evidence="8">KT71</strain>
    </source>
</reference>
<comment type="caution">
    <text evidence="8">The sequence shown here is derived from an EMBL/GenBank/DDBJ whole genome shotgun (WGS) entry which is preliminary data.</text>
</comment>
<accession>A4AAS1</accession>
<sequence length="101" mass="10966">MGFLRKLLVLMIAVAMAAVGVLFALQNAEPVPLDVLFMILPPRSLALWVLGALALGGFLGLLLSSFAVLRLRARLMAARRQIANSQAEIDRLRAKGLVTRE</sequence>
<dbReference type="Proteomes" id="UP000019205">
    <property type="component" value="Chromosome"/>
</dbReference>
<evidence type="ECO:0000256" key="2">
    <source>
        <dbReference type="ARBA" id="ARBA00022692"/>
    </source>
</evidence>
<feature type="transmembrane region" description="Helical" evidence="6">
    <location>
        <begin position="45"/>
        <end position="69"/>
    </location>
</feature>
<dbReference type="RefSeq" id="WP_023660127.1">
    <property type="nucleotide sequence ID" value="NZ_CM002299.1"/>
</dbReference>
<dbReference type="Pfam" id="PF06305">
    <property type="entry name" value="LapA_dom"/>
    <property type="match status" value="1"/>
</dbReference>
<dbReference type="EMBL" id="AAOA02000003">
    <property type="protein sequence ID" value="EAQ96793.2"/>
    <property type="molecule type" value="Genomic_DNA"/>
</dbReference>
<dbReference type="AlphaFoldDB" id="A4AAS1"/>
<dbReference type="GO" id="GO:0005886">
    <property type="term" value="C:plasma membrane"/>
    <property type="evidence" value="ECO:0007669"/>
    <property type="project" value="InterPro"/>
</dbReference>
<keyword evidence="3 6" id="KW-1133">Transmembrane helix</keyword>
<keyword evidence="1" id="KW-1003">Cell membrane</keyword>
<name>A4AAS1_9GAMM</name>
<evidence type="ECO:0000313" key="9">
    <source>
        <dbReference type="Proteomes" id="UP000019205"/>
    </source>
</evidence>
<evidence type="ECO:0000313" key="8">
    <source>
        <dbReference type="EMBL" id="EAQ96793.2"/>
    </source>
</evidence>
<feature type="domain" description="Lipopolysaccharide assembly protein A" evidence="7">
    <location>
        <begin position="26"/>
        <end position="89"/>
    </location>
</feature>
<dbReference type="InterPro" id="IPR010445">
    <property type="entry name" value="LapA_dom"/>
</dbReference>
<dbReference type="eggNOG" id="ENOG5032Z3I">
    <property type="taxonomic scope" value="Bacteria"/>
</dbReference>
<evidence type="ECO:0000256" key="5">
    <source>
        <dbReference type="SAM" id="Coils"/>
    </source>
</evidence>
<proteinExistence type="predicted"/>
<evidence type="ECO:0000256" key="6">
    <source>
        <dbReference type="SAM" id="Phobius"/>
    </source>
</evidence>
<evidence type="ECO:0000256" key="1">
    <source>
        <dbReference type="ARBA" id="ARBA00022475"/>
    </source>
</evidence>
<organism evidence="8 9">
    <name type="scientific">Congregibacter litoralis KT71</name>
    <dbReference type="NCBI Taxonomy" id="314285"/>
    <lineage>
        <taxon>Bacteria</taxon>
        <taxon>Pseudomonadati</taxon>
        <taxon>Pseudomonadota</taxon>
        <taxon>Gammaproteobacteria</taxon>
        <taxon>Cellvibrionales</taxon>
        <taxon>Halieaceae</taxon>
        <taxon>Congregibacter</taxon>
    </lineage>
</organism>